<dbReference type="Proteomes" id="UP001558613">
    <property type="component" value="Unassembled WGS sequence"/>
</dbReference>
<keyword evidence="2" id="KW-1185">Reference proteome</keyword>
<comment type="caution">
    <text evidence="1">The sequence shown here is derived from an EMBL/GenBank/DDBJ whole genome shotgun (WGS) entry which is preliminary data.</text>
</comment>
<sequence>MFTSALFDYDIIAPVTWRAESPGRLSLIGLSKKSSKKLHEWYSNYAVVTPNDKERQTAIGKKMIEHVKHVNVWRI</sequence>
<dbReference type="EMBL" id="JAYMGO010000014">
    <property type="protein sequence ID" value="KAL1261702.1"/>
    <property type="molecule type" value="Genomic_DNA"/>
</dbReference>
<name>A0ABR3MCQ6_9TELE</name>
<gene>
    <name evidence="1" type="ORF">QQF64_006967</name>
</gene>
<evidence type="ECO:0000313" key="1">
    <source>
        <dbReference type="EMBL" id="KAL1261702.1"/>
    </source>
</evidence>
<protein>
    <submittedName>
        <fullName evidence="1">Uncharacterized protein</fullName>
    </submittedName>
</protein>
<organism evidence="1 2">
    <name type="scientific">Cirrhinus molitorella</name>
    <name type="common">mud carp</name>
    <dbReference type="NCBI Taxonomy" id="172907"/>
    <lineage>
        <taxon>Eukaryota</taxon>
        <taxon>Metazoa</taxon>
        <taxon>Chordata</taxon>
        <taxon>Craniata</taxon>
        <taxon>Vertebrata</taxon>
        <taxon>Euteleostomi</taxon>
        <taxon>Actinopterygii</taxon>
        <taxon>Neopterygii</taxon>
        <taxon>Teleostei</taxon>
        <taxon>Ostariophysi</taxon>
        <taxon>Cypriniformes</taxon>
        <taxon>Cyprinidae</taxon>
        <taxon>Labeoninae</taxon>
        <taxon>Labeonini</taxon>
        <taxon>Cirrhinus</taxon>
    </lineage>
</organism>
<reference evidence="1 2" key="1">
    <citation type="submission" date="2023-09" db="EMBL/GenBank/DDBJ databases">
        <authorList>
            <person name="Wang M."/>
        </authorList>
    </citation>
    <scope>NUCLEOTIDE SEQUENCE [LARGE SCALE GENOMIC DNA]</scope>
    <source>
        <strain evidence="1">GT-2023</strain>
        <tissue evidence="1">Liver</tissue>
    </source>
</reference>
<proteinExistence type="predicted"/>
<evidence type="ECO:0000313" key="2">
    <source>
        <dbReference type="Proteomes" id="UP001558613"/>
    </source>
</evidence>
<accession>A0ABR3MCQ6</accession>